<keyword evidence="1" id="KW-0732">Signal</keyword>
<proteinExistence type="predicted"/>
<dbReference type="InterPro" id="IPR006059">
    <property type="entry name" value="SBP"/>
</dbReference>
<dbReference type="PANTHER" id="PTHR43649:SF12">
    <property type="entry name" value="DIACETYLCHITOBIOSE BINDING PROTEIN DASA"/>
    <property type="match status" value="1"/>
</dbReference>
<dbReference type="OrthoDB" id="383937at2"/>
<dbReference type="PROSITE" id="PS51257">
    <property type="entry name" value="PROKAR_LIPOPROTEIN"/>
    <property type="match status" value="1"/>
</dbReference>
<dbReference type="AlphaFoldDB" id="A0A5C4T9E1"/>
<keyword evidence="3" id="KW-1185">Reference proteome</keyword>
<dbReference type="PANTHER" id="PTHR43649">
    <property type="entry name" value="ARABINOSE-BINDING PROTEIN-RELATED"/>
    <property type="match status" value="1"/>
</dbReference>
<dbReference type="InterPro" id="IPR050490">
    <property type="entry name" value="Bact_solute-bd_prot1"/>
</dbReference>
<dbReference type="Proteomes" id="UP000307943">
    <property type="component" value="Unassembled WGS sequence"/>
</dbReference>
<protein>
    <submittedName>
        <fullName evidence="2">Extracellular solute-binding protein</fullName>
    </submittedName>
</protein>
<organism evidence="2 3">
    <name type="scientific">Paenibacillus hemerocallicola</name>
    <dbReference type="NCBI Taxonomy" id="1172614"/>
    <lineage>
        <taxon>Bacteria</taxon>
        <taxon>Bacillati</taxon>
        <taxon>Bacillota</taxon>
        <taxon>Bacilli</taxon>
        <taxon>Bacillales</taxon>
        <taxon>Paenibacillaceae</taxon>
        <taxon>Paenibacillus</taxon>
    </lineage>
</organism>
<dbReference type="EMBL" id="VDCQ01000016">
    <property type="protein sequence ID" value="TNJ65713.1"/>
    <property type="molecule type" value="Genomic_DNA"/>
</dbReference>
<sequence length="439" mass="48736">MTKLRIASSLAFMTVIASSLIGCSQGQPKDTAAENVSANKANTAEYKGGPAELLVLDINTATTDEQFQTFFVAPIKAKYPQINLVQTRDPLDKLIAAGTIPDMVLVSNPSLATVLEADIPEDLTAMIKTYGLNLGQLEPAVVQQMQKLGEQKAFYGMPFAMNYGAMVHNRDIFDKFGVPYPKDVMTYEEVLELGKKLTRKDGNTNYIGVMPPDLRQMYWQYGVPVFDKAKGKASLTSDRHAQVFSLLKQFYAIPGYMENGKHIHSTDLFFKEQRMAMYPNWISSYISFFAKAGTKDTFKWDLTAHPGYSDRPGLGKEVDFHMAVVNKSGKYREAAYQVVLSLLSEEVQTKLSKAGRLSVLKNDEIRKVYGSDSDTYRGKNLQAIFKVSPSPLPEASKYDPKINALLNGEVSKNVMVDGTDINTALRNGEDKANKEIVIP</sequence>
<dbReference type="SUPFAM" id="SSF53850">
    <property type="entry name" value="Periplasmic binding protein-like II"/>
    <property type="match status" value="1"/>
</dbReference>
<accession>A0A5C4T9E1</accession>
<feature type="signal peptide" evidence="1">
    <location>
        <begin position="1"/>
        <end position="19"/>
    </location>
</feature>
<evidence type="ECO:0000313" key="3">
    <source>
        <dbReference type="Proteomes" id="UP000307943"/>
    </source>
</evidence>
<reference evidence="2 3" key="1">
    <citation type="submission" date="2019-05" db="EMBL/GenBank/DDBJ databases">
        <title>We sequenced the genome of Paenibacillus hemerocallicola KCTC 33185 for further insight into its adaptation and study the phylogeny of Paenibacillus.</title>
        <authorList>
            <person name="Narsing Rao M.P."/>
        </authorList>
    </citation>
    <scope>NUCLEOTIDE SEQUENCE [LARGE SCALE GENOMIC DNA]</scope>
    <source>
        <strain evidence="2 3">KCTC 33185</strain>
    </source>
</reference>
<name>A0A5C4T9E1_9BACL</name>
<feature type="chain" id="PRO_5038751707" evidence="1">
    <location>
        <begin position="20"/>
        <end position="439"/>
    </location>
</feature>
<evidence type="ECO:0000256" key="1">
    <source>
        <dbReference type="SAM" id="SignalP"/>
    </source>
</evidence>
<evidence type="ECO:0000313" key="2">
    <source>
        <dbReference type="EMBL" id="TNJ65713.1"/>
    </source>
</evidence>
<dbReference type="Pfam" id="PF13416">
    <property type="entry name" value="SBP_bac_8"/>
    <property type="match status" value="1"/>
</dbReference>
<dbReference type="Gene3D" id="3.40.190.10">
    <property type="entry name" value="Periplasmic binding protein-like II"/>
    <property type="match status" value="1"/>
</dbReference>
<dbReference type="RefSeq" id="WP_139602775.1">
    <property type="nucleotide sequence ID" value="NZ_VDCQ01000016.1"/>
</dbReference>
<gene>
    <name evidence="2" type="ORF">FE784_13755</name>
</gene>
<comment type="caution">
    <text evidence="2">The sequence shown here is derived from an EMBL/GenBank/DDBJ whole genome shotgun (WGS) entry which is preliminary data.</text>
</comment>